<evidence type="ECO:0000256" key="7">
    <source>
        <dbReference type="ARBA" id="ARBA00023328"/>
    </source>
</evidence>
<evidence type="ECO:0000313" key="9">
    <source>
        <dbReference type="Proteomes" id="UP000008743"/>
    </source>
</evidence>
<comment type="similarity">
    <text evidence="2">Belongs to the ZWILCH family.</text>
</comment>
<evidence type="ECO:0000256" key="2">
    <source>
        <dbReference type="ARBA" id="ARBA00009062"/>
    </source>
</evidence>
<dbReference type="GO" id="GO:0007094">
    <property type="term" value="P:mitotic spindle assembly checkpoint signaling"/>
    <property type="evidence" value="ECO:0007669"/>
    <property type="project" value="TreeGrafter"/>
</dbReference>
<gene>
    <name evidence="8" type="ORF">CAOG_007213</name>
</gene>
<dbReference type="GO" id="GO:1990423">
    <property type="term" value="C:RZZ complex"/>
    <property type="evidence" value="ECO:0007669"/>
    <property type="project" value="InterPro"/>
</dbReference>
<dbReference type="Gene3D" id="1.20.58.730">
    <property type="match status" value="1"/>
</dbReference>
<name>A0A0D2X578_CAPO3</name>
<evidence type="ECO:0000256" key="4">
    <source>
        <dbReference type="ARBA" id="ARBA00022618"/>
    </source>
</evidence>
<protein>
    <submittedName>
        <fullName evidence="8">Uncharacterized protein</fullName>
    </submittedName>
</protein>
<dbReference type="PANTHER" id="PTHR15995:SF1">
    <property type="entry name" value="PROTEIN ZWILCH HOMOLOG"/>
    <property type="match status" value="1"/>
</dbReference>
<comment type="subcellular location">
    <subcellularLocation>
        <location evidence="1">Chromosome</location>
        <location evidence="1">Centromere</location>
    </subcellularLocation>
</comment>
<organism evidence="8 9">
    <name type="scientific">Capsaspora owczarzaki (strain ATCC 30864)</name>
    <dbReference type="NCBI Taxonomy" id="595528"/>
    <lineage>
        <taxon>Eukaryota</taxon>
        <taxon>Filasterea</taxon>
        <taxon>Capsaspora</taxon>
    </lineage>
</organism>
<dbReference type="EMBL" id="KE346374">
    <property type="protein sequence ID" value="KJE97334.1"/>
    <property type="molecule type" value="Genomic_DNA"/>
</dbReference>
<dbReference type="Gene3D" id="1.10.287.1880">
    <property type="match status" value="1"/>
</dbReference>
<dbReference type="GO" id="GO:0034501">
    <property type="term" value="P:protein localization to kinetochore"/>
    <property type="evidence" value="ECO:0007669"/>
    <property type="project" value="TreeGrafter"/>
</dbReference>
<dbReference type="InParanoid" id="A0A0D2X578"/>
<evidence type="ECO:0000256" key="3">
    <source>
        <dbReference type="ARBA" id="ARBA00022454"/>
    </source>
</evidence>
<sequence>MLASHFGGTNAANAAAAAVPSSSSASKSAAASDASASPAAFARLLGDLAAAGQGTVDVDGQGVVAVWVAESALHPLRAFTRAKPFVLLVRRQQASGNSAVAPNTTGSSSVSTATQTKLTPNSTAVGLVGSHELQQVFVGDANADSVFGLFGVEAAVPDATIQKMTLAAFAGHAPLSYDDGRYFVAQYQRAQGHAALAPLFVMVDHSLYRFIGAVASAPIASENVNDTFETTTISVSCPKQPILAAVSAGGKQPTLTNGARAPASIKQLEEHFLLRHNLPGTVLVHTRASATYDIVGTTSEYFSAGGNAVLASSYSSTSAGAEDSAAAPNLDPSGIGSCLAVELSWEGVNDQVLCTPPRTANATLRLRAVPGTDDRSAGNRAFAEVQALRKLEAARSASSSSSSSSATADTTAESVLLGQQSIAPLTSAFLNFINDDAPESGLTDASNGLIAALQAQVSGVAVPLLGPSAAASASGPGASVLSLFSLPARLDFDFTERLWEFLRHASTTEDLAQAVTQILNVLLLGELQPMIHRTNPSSLATLIREALKLAPTAVASTAATVGDAKAARRQLADAMRQLQTPTGALDTLVEMGVCKLRRDFTHYLLSEELVSWSQLGFFSDSTVPLSEQVERVARLLAVVELFVVARTFTDLPHASLRQLLRAALDYYTNHSSSDHPLFVLAMPTFSAQTAHLKRPITSAKPSSWTLALYTTNFAAVDIVQCTLQPPFELPSDDIGARAVNSFDLNSVSYYECGATFERVLFTTPHL</sequence>
<dbReference type="InterPro" id="IPR018630">
    <property type="entry name" value="Zwilch"/>
</dbReference>
<dbReference type="PANTHER" id="PTHR15995">
    <property type="entry name" value="PROTEIN ZWILCH HOMOLOG"/>
    <property type="match status" value="1"/>
</dbReference>
<dbReference type="PhylomeDB" id="A0A0D2X578"/>
<dbReference type="OrthoDB" id="5556307at2759"/>
<evidence type="ECO:0000256" key="6">
    <source>
        <dbReference type="ARBA" id="ARBA00023306"/>
    </source>
</evidence>
<accession>A0A0D2X578</accession>
<proteinExistence type="inferred from homology"/>
<evidence type="ECO:0000256" key="1">
    <source>
        <dbReference type="ARBA" id="ARBA00004584"/>
    </source>
</evidence>
<dbReference type="GO" id="GO:0051301">
    <property type="term" value="P:cell division"/>
    <property type="evidence" value="ECO:0007669"/>
    <property type="project" value="UniProtKB-KW"/>
</dbReference>
<keyword evidence="5" id="KW-0498">Mitosis</keyword>
<dbReference type="Pfam" id="PF09817">
    <property type="entry name" value="Zwilch"/>
    <property type="match status" value="2"/>
</dbReference>
<keyword evidence="6" id="KW-0131">Cell cycle</keyword>
<keyword evidence="9" id="KW-1185">Reference proteome</keyword>
<evidence type="ECO:0000256" key="5">
    <source>
        <dbReference type="ARBA" id="ARBA00022776"/>
    </source>
</evidence>
<reference evidence="9" key="1">
    <citation type="submission" date="2011-02" db="EMBL/GenBank/DDBJ databases">
        <title>The Genome Sequence of Capsaspora owczarzaki ATCC 30864.</title>
        <authorList>
            <person name="Russ C."/>
            <person name="Cuomo C."/>
            <person name="Burger G."/>
            <person name="Gray M.W."/>
            <person name="Holland P.W.H."/>
            <person name="King N."/>
            <person name="Lang F.B.F."/>
            <person name="Roger A.J."/>
            <person name="Ruiz-Trillo I."/>
            <person name="Young S.K."/>
            <person name="Zeng Q."/>
            <person name="Gargeya S."/>
            <person name="Alvarado L."/>
            <person name="Berlin A."/>
            <person name="Chapman S.B."/>
            <person name="Chen Z."/>
            <person name="Freedman E."/>
            <person name="Gellesch M."/>
            <person name="Goldberg J."/>
            <person name="Griggs A."/>
            <person name="Gujja S."/>
            <person name="Heilman E."/>
            <person name="Heiman D."/>
            <person name="Howarth C."/>
            <person name="Mehta T."/>
            <person name="Neiman D."/>
            <person name="Pearson M."/>
            <person name="Roberts A."/>
            <person name="Saif S."/>
            <person name="Shea T."/>
            <person name="Shenoy N."/>
            <person name="Sisk P."/>
            <person name="Stolte C."/>
            <person name="Sykes S."/>
            <person name="White J."/>
            <person name="Yandava C."/>
            <person name="Haas B."/>
            <person name="Nusbaum C."/>
            <person name="Birren B."/>
        </authorList>
    </citation>
    <scope>NUCLEOTIDE SEQUENCE</scope>
    <source>
        <strain evidence="9">ATCC 30864</strain>
    </source>
</reference>
<dbReference type="eggNOG" id="KOG4803">
    <property type="taxonomic scope" value="Eukaryota"/>
</dbReference>
<keyword evidence="4" id="KW-0132">Cell division</keyword>
<dbReference type="STRING" id="595528.A0A0D2X578"/>
<evidence type="ECO:0000313" key="8">
    <source>
        <dbReference type="EMBL" id="KJE97334.1"/>
    </source>
</evidence>
<keyword evidence="7" id="KW-0137">Centromere</keyword>
<keyword evidence="3" id="KW-0158">Chromosome</keyword>
<dbReference type="AlphaFoldDB" id="A0A0D2X578"/>
<dbReference type="Proteomes" id="UP000008743">
    <property type="component" value="Unassembled WGS sequence"/>
</dbReference>